<dbReference type="RefSeq" id="WP_120274540.1">
    <property type="nucleotide sequence ID" value="NZ_RAPN01000002.1"/>
</dbReference>
<proteinExistence type="predicted"/>
<dbReference type="OrthoDB" id="1120923at2"/>
<dbReference type="AlphaFoldDB" id="A0A419VYY4"/>
<reference evidence="1 2" key="1">
    <citation type="submission" date="2018-09" db="EMBL/GenBank/DDBJ databases">
        <title>Genomic Encyclopedia of Archaeal and Bacterial Type Strains, Phase II (KMG-II): from individual species to whole genera.</title>
        <authorList>
            <person name="Goeker M."/>
        </authorList>
    </citation>
    <scope>NUCLEOTIDE SEQUENCE [LARGE SCALE GENOMIC DNA]</scope>
    <source>
        <strain evidence="1 2">DSM 27148</strain>
    </source>
</reference>
<dbReference type="EMBL" id="RAPN01000002">
    <property type="protein sequence ID" value="RKD88374.1"/>
    <property type="molecule type" value="Genomic_DNA"/>
</dbReference>
<dbReference type="Proteomes" id="UP000283387">
    <property type="component" value="Unassembled WGS sequence"/>
</dbReference>
<comment type="caution">
    <text evidence="1">The sequence shown here is derived from an EMBL/GenBank/DDBJ whole genome shotgun (WGS) entry which is preliminary data.</text>
</comment>
<name>A0A419VYY4_9BACT</name>
<protein>
    <submittedName>
        <fullName evidence="1">Uncharacterized protein</fullName>
    </submittedName>
</protein>
<dbReference type="Pfam" id="PF21857">
    <property type="entry name" value="DUF6913"/>
    <property type="match status" value="1"/>
</dbReference>
<sequence>MGLKKRVVYWQLGRLVKSRRRTKKFVNLNHAQNVGIIWNENDRAAYEMLKKYLSDHKIQCKEICYSTDQREITFSPKDFTFFGKSKKPAVDEFINERFDLLLDISLADSLAVQIVRALSLASFKAGWSLATPNYFDFSVDVSQRRDAYFLAEQLIHYLNEIK</sequence>
<organism evidence="1 2">
    <name type="scientific">Mangrovibacterium diazotrophicum</name>
    <dbReference type="NCBI Taxonomy" id="1261403"/>
    <lineage>
        <taxon>Bacteria</taxon>
        <taxon>Pseudomonadati</taxon>
        <taxon>Bacteroidota</taxon>
        <taxon>Bacteroidia</taxon>
        <taxon>Marinilabiliales</taxon>
        <taxon>Prolixibacteraceae</taxon>
        <taxon>Mangrovibacterium</taxon>
    </lineage>
</organism>
<dbReference type="InterPro" id="IPR054207">
    <property type="entry name" value="DUF6913"/>
</dbReference>
<evidence type="ECO:0000313" key="2">
    <source>
        <dbReference type="Proteomes" id="UP000283387"/>
    </source>
</evidence>
<keyword evidence="2" id="KW-1185">Reference proteome</keyword>
<evidence type="ECO:0000313" key="1">
    <source>
        <dbReference type="EMBL" id="RKD88374.1"/>
    </source>
</evidence>
<accession>A0A419VYY4</accession>
<gene>
    <name evidence="1" type="ORF">BC643_3523</name>
</gene>